<dbReference type="Pfam" id="PF04909">
    <property type="entry name" value="Amidohydro_2"/>
    <property type="match status" value="1"/>
</dbReference>
<evidence type="ECO:0000313" key="3">
    <source>
        <dbReference type="EMBL" id="PWV95841.1"/>
    </source>
</evidence>
<dbReference type="Proteomes" id="UP000246635">
    <property type="component" value="Unassembled WGS sequence"/>
</dbReference>
<proteinExistence type="inferred from homology"/>
<dbReference type="PANTHER" id="PTHR43569">
    <property type="entry name" value="AMIDOHYDROLASE"/>
    <property type="match status" value="1"/>
</dbReference>
<evidence type="ECO:0000313" key="4">
    <source>
        <dbReference type="Proteomes" id="UP000246635"/>
    </source>
</evidence>
<protein>
    <submittedName>
        <fullName evidence="3">L-fuconolactonase</fullName>
    </submittedName>
</protein>
<gene>
    <name evidence="3" type="ORF">DFQ01_12414</name>
</gene>
<dbReference type="AlphaFoldDB" id="A0A2V2YP20"/>
<dbReference type="Gene3D" id="3.20.20.140">
    <property type="entry name" value="Metal-dependent hydrolases"/>
    <property type="match status" value="1"/>
</dbReference>
<dbReference type="InterPro" id="IPR032466">
    <property type="entry name" value="Metal_Hydrolase"/>
</dbReference>
<dbReference type="InterPro" id="IPR006680">
    <property type="entry name" value="Amidohydro-rel"/>
</dbReference>
<accession>A0A2V2YP20</accession>
<reference evidence="3 4" key="1">
    <citation type="submission" date="2018-05" db="EMBL/GenBank/DDBJ databases">
        <title>Genomic Encyclopedia of Type Strains, Phase III (KMG-III): the genomes of soil and plant-associated and newly described type strains.</title>
        <authorList>
            <person name="Whitman W."/>
        </authorList>
    </citation>
    <scope>NUCLEOTIDE SEQUENCE [LARGE SCALE GENOMIC DNA]</scope>
    <source>
        <strain evidence="3 4">CECT 5696</strain>
    </source>
</reference>
<evidence type="ECO:0000259" key="2">
    <source>
        <dbReference type="Pfam" id="PF04909"/>
    </source>
</evidence>
<dbReference type="SUPFAM" id="SSF51556">
    <property type="entry name" value="Metallo-dependent hydrolases"/>
    <property type="match status" value="1"/>
</dbReference>
<dbReference type="EMBL" id="QGTQ01000024">
    <property type="protein sequence ID" value="PWV95841.1"/>
    <property type="molecule type" value="Genomic_DNA"/>
</dbReference>
<name>A0A2V2YP20_9BACL</name>
<dbReference type="GO" id="GO:0016787">
    <property type="term" value="F:hydrolase activity"/>
    <property type="evidence" value="ECO:0007669"/>
    <property type="project" value="InterPro"/>
</dbReference>
<evidence type="ECO:0000256" key="1">
    <source>
        <dbReference type="ARBA" id="ARBA00038310"/>
    </source>
</evidence>
<sequence>MIIDSHVHIWNIDKVRYAWPTPDDADLYRNIEPVELKPLLGAAGINGTVLVQAADHAEETDYLLEQAKQHEYILGVVGWVPIDRPDEARRQLEKHAGNRYFKGVRHLIHCENDPDWLVRPEVLEGLRVLAAYGKTFDVVAVFPNHLRHVPDVAQQVPGLRMVLDHLAKPPIALGVGMEEWAAQLEAAASHPNVHGKLSGLNTACDWNDWSSDDWRASVEVAMRAFGAERLMFGSDWPVANLAGGYERVWEATNEVLAGLSERERAAVLGGTAKAFYKL</sequence>
<dbReference type="OrthoDB" id="5450317at2"/>
<comment type="caution">
    <text evidence="3">The sequence shown here is derived from an EMBL/GenBank/DDBJ whole genome shotgun (WGS) entry which is preliminary data.</text>
</comment>
<organism evidence="3 4">
    <name type="scientific">Paenibacillus cellulosilyticus</name>
    <dbReference type="NCBI Taxonomy" id="375489"/>
    <lineage>
        <taxon>Bacteria</taxon>
        <taxon>Bacillati</taxon>
        <taxon>Bacillota</taxon>
        <taxon>Bacilli</taxon>
        <taxon>Bacillales</taxon>
        <taxon>Paenibacillaceae</taxon>
        <taxon>Paenibacillus</taxon>
    </lineage>
</organism>
<keyword evidence="4" id="KW-1185">Reference proteome</keyword>
<comment type="similarity">
    <text evidence="1">Belongs to the metallo-dependent hydrolases superfamily.</text>
</comment>
<feature type="domain" description="Amidohydrolase-related" evidence="2">
    <location>
        <begin position="3"/>
        <end position="278"/>
    </location>
</feature>
<dbReference type="PANTHER" id="PTHR43569:SF2">
    <property type="entry name" value="AMIDOHYDROLASE-RELATED DOMAIN-CONTAINING PROTEIN"/>
    <property type="match status" value="1"/>
</dbReference>
<dbReference type="InterPro" id="IPR052350">
    <property type="entry name" value="Metallo-dep_Lactonases"/>
</dbReference>